<evidence type="ECO:0000256" key="1">
    <source>
        <dbReference type="ARBA" id="ARBA00004123"/>
    </source>
</evidence>
<evidence type="ECO:0000256" key="12">
    <source>
        <dbReference type="ARBA" id="ARBA00023172"/>
    </source>
</evidence>
<feature type="region of interest" description="Disordered" evidence="18">
    <location>
        <begin position="2495"/>
        <end position="2523"/>
    </location>
</feature>
<evidence type="ECO:0000256" key="6">
    <source>
        <dbReference type="ARBA" id="ARBA00022618"/>
    </source>
</evidence>
<dbReference type="PANTHER" id="PTHR19306:SF6">
    <property type="entry name" value="STRUCTURAL MAINTENANCE OF CHROMOSOMES PROTEIN 6"/>
    <property type="match status" value="1"/>
</dbReference>
<comment type="similarity">
    <text evidence="16">Belongs to the cullin family.</text>
</comment>
<evidence type="ECO:0000259" key="19">
    <source>
        <dbReference type="PROSITE" id="PS50069"/>
    </source>
</evidence>
<feature type="region of interest" description="Disordered" evidence="18">
    <location>
        <begin position="531"/>
        <end position="1030"/>
    </location>
</feature>
<dbReference type="GO" id="GO:0003684">
    <property type="term" value="F:damaged DNA binding"/>
    <property type="evidence" value="ECO:0007669"/>
    <property type="project" value="TreeGrafter"/>
</dbReference>
<feature type="compositionally biased region" description="Polar residues" evidence="18">
    <location>
        <begin position="779"/>
        <end position="790"/>
    </location>
</feature>
<evidence type="ECO:0000256" key="11">
    <source>
        <dbReference type="ARBA" id="ARBA00023054"/>
    </source>
</evidence>
<dbReference type="PANTHER" id="PTHR19306">
    <property type="entry name" value="STRUCTURAL MAINTENANCE OF CHROMOSOMES 5,6 SMC5, SMC6"/>
    <property type="match status" value="1"/>
</dbReference>
<dbReference type="Pfam" id="PF08238">
    <property type="entry name" value="Sel1"/>
    <property type="match status" value="5"/>
</dbReference>
<feature type="compositionally biased region" description="Acidic residues" evidence="18">
    <location>
        <begin position="981"/>
        <end position="992"/>
    </location>
</feature>
<keyword evidence="13" id="KW-0234">DNA repair</keyword>
<dbReference type="Pfam" id="PF25773">
    <property type="entry name" value="TPR_ANAPC2"/>
    <property type="match status" value="1"/>
</dbReference>
<dbReference type="EMBL" id="QGDH01000045">
    <property type="protein sequence ID" value="RAR12806.1"/>
    <property type="molecule type" value="Genomic_DNA"/>
</dbReference>
<dbReference type="InterPro" id="IPR016158">
    <property type="entry name" value="Cullin_homology"/>
</dbReference>
<keyword evidence="5" id="KW-0158">Chromosome</keyword>
<evidence type="ECO:0000256" key="13">
    <source>
        <dbReference type="ARBA" id="ARBA00023204"/>
    </source>
</evidence>
<dbReference type="InterPro" id="IPR011990">
    <property type="entry name" value="TPR-like_helical_dom_sf"/>
</dbReference>
<dbReference type="Pfam" id="PF08672">
    <property type="entry name" value="ANAPC2"/>
    <property type="match status" value="1"/>
</dbReference>
<feature type="compositionally biased region" description="Polar residues" evidence="18">
    <location>
        <begin position="643"/>
        <end position="654"/>
    </location>
</feature>
<feature type="compositionally biased region" description="Pro residues" evidence="18">
    <location>
        <begin position="925"/>
        <end position="934"/>
    </location>
</feature>
<feature type="region of interest" description="Disordered" evidence="18">
    <location>
        <begin position="112"/>
        <end position="163"/>
    </location>
</feature>
<dbReference type="GO" id="GO:0005634">
    <property type="term" value="C:nucleus"/>
    <property type="evidence" value="ECO:0007669"/>
    <property type="project" value="UniProtKB-SubCell"/>
</dbReference>
<dbReference type="PROSITE" id="PS50069">
    <property type="entry name" value="CULLIN_2"/>
    <property type="match status" value="1"/>
</dbReference>
<dbReference type="Pfam" id="PF26557">
    <property type="entry name" value="Cullin_AB"/>
    <property type="match status" value="1"/>
</dbReference>
<evidence type="ECO:0000256" key="16">
    <source>
        <dbReference type="PROSITE-ProRule" id="PRU00330"/>
    </source>
</evidence>
<evidence type="ECO:0000256" key="15">
    <source>
        <dbReference type="ARBA" id="ARBA00023306"/>
    </source>
</evidence>
<evidence type="ECO:0000256" key="18">
    <source>
        <dbReference type="SAM" id="MobiDB-lite"/>
    </source>
</evidence>
<evidence type="ECO:0000256" key="4">
    <source>
        <dbReference type="ARBA" id="ARBA00016068"/>
    </source>
</evidence>
<dbReference type="InterPro" id="IPR006597">
    <property type="entry name" value="Sel1-like"/>
</dbReference>
<feature type="compositionally biased region" description="Acidic residues" evidence="18">
    <location>
        <begin position="2927"/>
        <end position="2946"/>
    </location>
</feature>
<dbReference type="GO" id="GO:0035861">
    <property type="term" value="C:site of double-strand break"/>
    <property type="evidence" value="ECO:0007669"/>
    <property type="project" value="TreeGrafter"/>
</dbReference>
<reference evidence="21" key="1">
    <citation type="submission" date="2018-05" db="EMBL/GenBank/DDBJ databases">
        <title>Draft genome sequence of Stemphylium lycopersici strain CIDEFI 213.</title>
        <authorList>
            <person name="Medina R."/>
            <person name="Franco M.E.E."/>
            <person name="Lucentini C.G."/>
            <person name="Saparrat M.C.N."/>
            <person name="Balatti P.A."/>
        </authorList>
    </citation>
    <scope>NUCLEOTIDE SEQUENCE [LARGE SCALE GENOMIC DNA]</scope>
    <source>
        <strain evidence="21">CIDEFI 213</strain>
    </source>
</reference>
<feature type="compositionally biased region" description="Polar residues" evidence="18">
    <location>
        <begin position="1008"/>
        <end position="1020"/>
    </location>
</feature>
<dbReference type="InterPro" id="IPR059120">
    <property type="entry name" value="Cullin-like_AB"/>
</dbReference>
<feature type="compositionally biased region" description="Pro residues" evidence="18">
    <location>
        <begin position="669"/>
        <end position="679"/>
    </location>
</feature>
<feature type="compositionally biased region" description="Low complexity" evidence="18">
    <location>
        <begin position="76"/>
        <end position="88"/>
    </location>
</feature>
<keyword evidence="7" id="KW-0547">Nucleotide-binding</keyword>
<dbReference type="SUPFAM" id="SSF81901">
    <property type="entry name" value="HCP-like"/>
    <property type="match status" value="1"/>
</dbReference>
<comment type="caution">
    <text evidence="20">The sequence shown here is derived from an EMBL/GenBank/DDBJ whole genome shotgun (WGS) entry which is preliminary data.</text>
</comment>
<keyword evidence="11 17" id="KW-0175">Coiled coil</keyword>
<dbReference type="Gene3D" id="3.30.230.130">
    <property type="entry name" value="Cullin, Chain C, Domain 2"/>
    <property type="match status" value="1"/>
</dbReference>
<feature type="compositionally biased region" description="Acidic residues" evidence="18">
    <location>
        <begin position="2901"/>
        <end position="2918"/>
    </location>
</feature>
<feature type="compositionally biased region" description="Low complexity" evidence="18">
    <location>
        <begin position="806"/>
        <end position="821"/>
    </location>
</feature>
<evidence type="ECO:0000256" key="8">
    <source>
        <dbReference type="ARBA" id="ARBA00022763"/>
    </source>
</evidence>
<dbReference type="SUPFAM" id="SSF52540">
    <property type="entry name" value="P-loop containing nucleoside triphosphate hydrolases"/>
    <property type="match status" value="2"/>
</dbReference>
<feature type="compositionally biased region" description="Low complexity" evidence="18">
    <location>
        <begin position="832"/>
        <end position="843"/>
    </location>
</feature>
<feature type="compositionally biased region" description="Low complexity" evidence="18">
    <location>
        <begin position="113"/>
        <end position="127"/>
    </location>
</feature>
<feature type="compositionally biased region" description="Pro residues" evidence="18">
    <location>
        <begin position="147"/>
        <end position="157"/>
    </location>
</feature>
<dbReference type="STRING" id="183478.A0A364N6B7"/>
<evidence type="ECO:0000313" key="20">
    <source>
        <dbReference type="EMBL" id="RAR12806.1"/>
    </source>
</evidence>
<dbReference type="InterPro" id="IPR036388">
    <property type="entry name" value="WH-like_DNA-bd_sf"/>
</dbReference>
<feature type="coiled-coil region" evidence="17">
    <location>
        <begin position="1207"/>
        <end position="1255"/>
    </location>
</feature>
<dbReference type="GO" id="GO:0051301">
    <property type="term" value="P:cell division"/>
    <property type="evidence" value="ECO:0007669"/>
    <property type="project" value="UniProtKB-KW"/>
</dbReference>
<feature type="compositionally biased region" description="Polar residues" evidence="18">
    <location>
        <begin position="128"/>
        <end position="141"/>
    </location>
</feature>
<dbReference type="InterPro" id="IPR014786">
    <property type="entry name" value="ANAPC2_C"/>
</dbReference>
<dbReference type="SUPFAM" id="SSF75632">
    <property type="entry name" value="Cullin homology domain"/>
    <property type="match status" value="1"/>
</dbReference>
<feature type="region of interest" description="Disordered" evidence="18">
    <location>
        <begin position="2063"/>
        <end position="2103"/>
    </location>
</feature>
<feature type="region of interest" description="Disordered" evidence="18">
    <location>
        <begin position="2572"/>
        <end position="2612"/>
    </location>
</feature>
<evidence type="ECO:0000256" key="7">
    <source>
        <dbReference type="ARBA" id="ARBA00022741"/>
    </source>
</evidence>
<gene>
    <name evidence="20" type="ORF">DDE83_003841</name>
</gene>
<dbReference type="SMART" id="SM01013">
    <property type="entry name" value="APC2"/>
    <property type="match status" value="1"/>
</dbReference>
<dbReference type="GO" id="GO:0006511">
    <property type="term" value="P:ubiquitin-dependent protein catabolic process"/>
    <property type="evidence" value="ECO:0007669"/>
    <property type="project" value="InterPro"/>
</dbReference>
<keyword evidence="12" id="KW-0233">DNA recombination</keyword>
<evidence type="ECO:0000256" key="9">
    <source>
        <dbReference type="ARBA" id="ARBA00022776"/>
    </source>
</evidence>
<dbReference type="InterPro" id="IPR003395">
    <property type="entry name" value="RecF/RecN/SMC_N"/>
</dbReference>
<keyword evidence="6" id="KW-0132">Cell division</keyword>
<organism evidence="20 21">
    <name type="scientific">Stemphylium lycopersici</name>
    <name type="common">Tomato gray leaf spot disease fungus</name>
    <name type="synonym">Thyrospora lycopersici</name>
    <dbReference type="NCBI Taxonomy" id="183478"/>
    <lineage>
        <taxon>Eukaryota</taxon>
        <taxon>Fungi</taxon>
        <taxon>Dikarya</taxon>
        <taxon>Ascomycota</taxon>
        <taxon>Pezizomycotina</taxon>
        <taxon>Dothideomycetes</taxon>
        <taxon>Pleosporomycetidae</taxon>
        <taxon>Pleosporales</taxon>
        <taxon>Pleosporineae</taxon>
        <taxon>Pleosporaceae</taxon>
        <taxon>Stemphylium</taxon>
    </lineage>
</organism>
<feature type="compositionally biased region" description="Polar residues" evidence="18">
    <location>
        <begin position="3643"/>
        <end position="3660"/>
    </location>
</feature>
<evidence type="ECO:0000256" key="5">
    <source>
        <dbReference type="ARBA" id="ARBA00022454"/>
    </source>
</evidence>
<keyword evidence="21" id="KW-1185">Reference proteome</keyword>
<keyword evidence="14" id="KW-0539">Nucleus</keyword>
<dbReference type="GO" id="GO:0005524">
    <property type="term" value="F:ATP binding"/>
    <property type="evidence" value="ECO:0007669"/>
    <property type="project" value="UniProtKB-KW"/>
</dbReference>
<feature type="compositionally biased region" description="Low complexity" evidence="18">
    <location>
        <begin position="866"/>
        <end position="879"/>
    </location>
</feature>
<feature type="region of interest" description="Disordered" evidence="18">
    <location>
        <begin position="3609"/>
        <end position="3660"/>
    </location>
</feature>
<feature type="coiled-coil region" evidence="17">
    <location>
        <begin position="1295"/>
        <end position="1414"/>
    </location>
</feature>
<name>A0A364N6B7_STELY</name>
<dbReference type="SMART" id="SM00671">
    <property type="entry name" value="SEL1"/>
    <property type="match status" value="6"/>
</dbReference>
<dbReference type="Gene3D" id="1.25.40.10">
    <property type="entry name" value="Tetratricopeptide repeat domain"/>
    <property type="match status" value="1"/>
</dbReference>
<dbReference type="GO" id="GO:0000724">
    <property type="term" value="P:double-strand break repair via homologous recombination"/>
    <property type="evidence" value="ECO:0007669"/>
    <property type="project" value="TreeGrafter"/>
</dbReference>
<evidence type="ECO:0000256" key="3">
    <source>
        <dbReference type="ARBA" id="ARBA00006793"/>
    </source>
</evidence>
<dbReference type="InterPro" id="IPR036317">
    <property type="entry name" value="Cullin_homology_sf"/>
</dbReference>
<feature type="domain" description="Cullin family profile" evidence="19">
    <location>
        <begin position="3491"/>
        <end position="3786"/>
    </location>
</feature>
<accession>A0A364N6B7</accession>
<dbReference type="Gene3D" id="1.10.10.10">
    <property type="entry name" value="Winged helix-like DNA-binding domain superfamily/Winged helix DNA-binding domain"/>
    <property type="match status" value="1"/>
</dbReference>
<dbReference type="InterPro" id="IPR027417">
    <property type="entry name" value="P-loop_NTPase"/>
</dbReference>
<keyword evidence="8" id="KW-0227">DNA damage</keyword>
<evidence type="ECO:0000313" key="21">
    <source>
        <dbReference type="Proteomes" id="UP000249619"/>
    </source>
</evidence>
<evidence type="ECO:0000256" key="14">
    <source>
        <dbReference type="ARBA" id="ARBA00023242"/>
    </source>
</evidence>
<keyword evidence="9" id="KW-0498">Mitosis</keyword>
<feature type="coiled-coil region" evidence="17">
    <location>
        <begin position="1814"/>
        <end position="1874"/>
    </location>
</feature>
<keyword evidence="10" id="KW-0067">ATP-binding</keyword>
<dbReference type="GO" id="GO:0030915">
    <property type="term" value="C:Smc5-Smc6 complex"/>
    <property type="evidence" value="ECO:0007669"/>
    <property type="project" value="TreeGrafter"/>
</dbReference>
<dbReference type="InterPro" id="IPR057975">
    <property type="entry name" value="TPR_ANAPC2"/>
</dbReference>
<dbReference type="Proteomes" id="UP000249619">
    <property type="component" value="Unassembled WGS sequence"/>
</dbReference>
<protein>
    <recommendedName>
        <fullName evidence="4">Anaphase-promoting complex subunit 2</fullName>
    </recommendedName>
</protein>
<evidence type="ECO:0000256" key="2">
    <source>
        <dbReference type="ARBA" id="ARBA00004286"/>
    </source>
</evidence>
<proteinExistence type="inferred from homology"/>
<sequence length="3915" mass="435856">MSYHQGQPQLGATFVPGGFDDYYMPAPSPEVISPAPQRIMPEVPENMQENIAQLELEANGPRGTNGAMSPMQGGYNQSQQNFSPQQPSYGNELPAHNDQWLARQASISSAFRQPPNVQPQPVQQQQPSHDYNQFAQSNDAPNFSPFPKLPNRPPNVPPSDDEKEAVLENARLPVLNSNDPEMQLAWAQDALQYVDAAQLHEQRISEIQGARPATPQVEHQLRLDAMNVVSFLADQHHPKATFMRGMWLEFGKFGMRADKKEAFRCYSRAAAKGYSRAEYRMGMQFEQSNDPIKALQNYKAGAEQGDSASNYRLGMMTLLGQHGQPQDFARGVQLIRLAAATADENAPQGAYVLGMLQARELPQINVPETFLPYDERGARQNIEKAAYLGFAKAQLKMGSAYELCSLGCEFNPTLSLHYNALASRQGEPEADMAISKWFLCGHEGEFNKNEELAYQYAQRAAAAGLATAEFAMGYFHEIGMNVQVNLDKALEWYDKAEKNGNKDATARIESISKLSRTLSKKDHENVAINMIKSKHGSMRGQRPARLQKGHAPLPSISDVSPSDYGADSPATPGGGRLPGRGDSTTPYPMSDQPPTVSNQPMSAPYDRPSTAAPYPMDNGPPRLGPQRPTMAGGFAPEVRASSARPTSSAFNINPNVFPPNDPYGRGSPRPGPDMGPIPMRPHTSVDNMGPGRGGRTSSMGRGTPLPPGGPGSYRQPGGPSAQRPEMHNRPSSTQPPDVGYNAPDGRHKLQKQTGAPLMKAPTLPDIGYVAPLEPRQHTRPSTVQPGQESRTSSRIDRPGSATPGQGSHPSSRPGSAGRPSGYDNMPKPNRVQTLQQQPQQQQQLPPPKPAPAQSNKPTTPTPPSKPASSSASPAPGKGPKTFDEMGIGQAPKDSDCGASVVPDRFSGEGARSELPHPQRSTGPWACPPPSPPPTFLCATPAITPMAAVMSAKRPRAPTVGIDSSGIGHGSRNKRPRQSEPDGSDESSDDDVSDAASSDDSSDQEAEQTRNAQEAWATQQVQKERQETANRQNIATDSGIIEEIQCINFMCHEHLTVTLGPLINFIIGHNGSGKSAVLTALTICLGGKATATNRAQNLKSLIKEGKDHASVTVKIKNQGPLAYKPAQYGGSIIVERHFSRSGTSGFKLKDQNNKLVTNKKAELEDILDAFSMQIDNPMNVLTQDMARQFLNHSTPKDKYRFFLQGTQLENLNRDYQQIEQSLEVMNARAEVKETDLAVLRRQMVDLENKARRAQMLEQMRAKEAVIAKQAAWATVEEQEKEVADSDKGVADTQAAILERQRKVDEADQRYEQADQAHEAAKQRVTDIINEMEPANQLADEAKVKFDEVKAKLKQLQSDERQARSEMAAKKSEVARYEAQIEQHQQRQTQADNGLYAEKIRERDEAKTQCDIAREAYENHDKGLLPLQDQLKAVQKEQMTADAKVKKARDDERRIRNVISSLRGGQRDWVDCYQNPAKLKALLNAINLERRFREPPVGPMGRHVKLLNSKWARILEKQFGQMLNSFVVTTKQDQTILNPINTANNEPARELLTWMRVLTIDDDLVRNQLIINQSIEQTVLIENMEEGIRFMNPHGSLVKNVRMCFTFADGDTRKGRVINFTGNGGTNNSPIGEFLGNLRMQVDRDAQVREEEARLAQAEREVQSLTEAFGQLQTQVNAGQSRVRDHERQKKALKIALQHASDNLDRLEGELSEVTPDAAAIEVAEEALETAKKEFGRLDGFFEDLQLRKFELNAENRDNKREMEEAQKFVEDLRFKLDKAQSMVRKYQSTREDELKAKNDAIAKVATAQGILDEWLKQAESNRQELERVMEGAQAVCEERVPVPAGRDSNALAHMLAKLQATREATEKELGGSQDELLRAANEAKRMHKDAMEDFESIKDLRNQLITTLTNRRNRWKQFRSGISVRARVTFNYLLSERKFRGTLSIDHQKALLDIHVQPDIMERSGDGRQTKTLSGGEKSYSTVCLLLSLWDAMGSPIRCLDELFSDVFMDSVNRERSMHMIIQAARRSIGRQFIFITPQSMSNVNQTSDVKIIKMTDPERGQTALNLSRGTASPLPSDGDFARSLSPSHDDAQLSGGAQGQSEDVWAATPAPGTVKATASASAEQVTIAKGKEKAAKSPLKLLDLPMDILKEIIHQLPHTNDLTSLCLCHSALHRLTIPCIYSRFDIVWPDESTHNEPRAGVDALTYGLATLVMGDDCFPHQSRLRLQGQTPTALPRTAANPYPVPQRRFGNYYGQFTKKFSLGNGPQAWVQEYMITKEGGKMLGTLVALAIARMVNLETFVWDMPTGVLRDVWLALSSLAHRSDGEECRLDRLWIRWHDNTIDAPVPPPAPPMILNNQNLPPPPNTTHPSGLGTVQAPIAVVPPYAPSSMSALDRVEHPTFSAIPALKSLSVLDIDELPYLDEMSILIARSQKKLRELRIGIAAHAQQRDWVTVWEGEGLQQVDYNATTTAACSIGEKRLGGVLGILVGRIHNMRHSEEPPSQKPGATGATERSVEATPIKSAASLPLPSIASLSLHEREADQDVDHFGNPMDETSMTEGISLFNDNQPVSAEQISQPAHPEKSTSKSRTSSSPNGHTSRERDSSQEPAEPLLTGKLKLEVLELERVPLSVPVLRRAFDWSILSTLTLLHCSNHEQLWKILRRTYTPRSAYPGSPSSSKAYKASYTLRSEYQLNLKRIHTNTVSPSLISFLKETLAPNSLEVLFLQEGRSYSSTVTVDAIYKGPMKRHRASLKKLMIDSGEKGPDGHTTTSSRWRRWMLNREILTFITSGRMNSLRELAVSIDYKDWHHFLQRLPYIPHIRSLYIPFIADHAHGSNIDPRELAYQILDIVHLRPEIELCYMGLSTKCFEILENRPSNYDLRHDGMHADGSGSAYATHDPMLSDDESEATEDDDDDSMDEGAAPTGGDETESDVSDEAEAESDDESFIQDSQKGPKLRYPRCHGWVKRAATREYALYLARASGAIATLAKAAGLRSTSAMDHSTLVFASVFPVLSFSHSTPTPVATPDLGSTAPGNSFGSPYALRNTDARGQGQRQHRAVRRNIAWSCATRFLSLPKDVSIAPRVERNREVEEALNYLLVGEGKSDDGNEESLVDWYTNECRLHFANHVRPGLEELWRNEVELRQAWDILDETQRLLEQVQDAYLQPFSEHLLPAIQQNASSTTLRPNRPTQLVNSDAATAVDWKFRRDIQAVFAYCLPLQRYSKTLSYVLYDAACRLFRIYNRHDGMQTLSTPQDSQEFRKRMAVLLQGLERVGLGGDSAQKAFAHAMTKLLDSFITSHYLKVDWYSKKTVVPQLRLWIQDGFCPLVELVLECLRCEHSSILPSEVSSWQEMALARLGRARVDNLFDFVIHWDKSLGAILDIKEYLKVANAKQHLTSSFSQQISRRLLHPGATTTYILNVYISIIRSFHELEPKGVLLERVARPIRRYLKERENTARIIILSLLTDLSDETGSKFSSNSELSYEIASEMAKPFANYGQDADEELNWNDMNWQPLPQDASPDYKKSKVEDVIWFLLTLWEREDFINELKNIYGDHLLRCQDPGYEKEIRLLELIKVRLGDDKLQACEVMLRDVLESRRINGTIRTTTSVPIANSLVTPDHRSREPQTPDGRHPRTPQPRRPARSKQNATPSGPATASSTGPTLNAQILSSFFWPQLRDDTFRVPAQIDALQKEYESRFERIKGMRKLRWMNGLGTSSITLTFDDRTEEFDQLTPWQVSVIYAFQPQPNEESTTTTKGGEGLTRNVPQLEEMLEMDESLINQALSFWVGKSVLRFHAPSTYSIIESLPKASSKTGAHDADAAAAAEELASIQANATNNTIKSQSEMLEEKKDVYTAFIMGMLTNQGNMNAGRIAMMMRMMVQGGFPFGVEEVGGLLEELEAGGKVVRMGGDVWGVRK</sequence>
<dbReference type="Gene3D" id="3.40.50.300">
    <property type="entry name" value="P-loop containing nucleotide triphosphate hydrolases"/>
    <property type="match status" value="2"/>
</dbReference>
<feature type="region of interest" description="Disordered" evidence="18">
    <location>
        <begin position="47"/>
        <end position="94"/>
    </location>
</feature>
<evidence type="ECO:0000256" key="17">
    <source>
        <dbReference type="SAM" id="Coils"/>
    </source>
</evidence>
<dbReference type="Pfam" id="PF02463">
    <property type="entry name" value="SMC_N"/>
    <property type="match status" value="1"/>
</dbReference>
<dbReference type="GO" id="GO:0031625">
    <property type="term" value="F:ubiquitin protein ligase binding"/>
    <property type="evidence" value="ECO:0007669"/>
    <property type="project" value="InterPro"/>
</dbReference>
<dbReference type="InterPro" id="IPR036390">
    <property type="entry name" value="WH_DNA-bd_sf"/>
</dbReference>
<comment type="subcellular location">
    <subcellularLocation>
        <location evidence="2">Chromosome</location>
    </subcellularLocation>
    <subcellularLocation>
        <location evidence="1">Nucleus</location>
    </subcellularLocation>
</comment>
<evidence type="ECO:0000256" key="10">
    <source>
        <dbReference type="ARBA" id="ARBA00022840"/>
    </source>
</evidence>
<keyword evidence="15" id="KW-0131">Cell cycle</keyword>
<feature type="coiled-coil region" evidence="17">
    <location>
        <begin position="1639"/>
        <end position="1708"/>
    </location>
</feature>
<feature type="compositionally biased region" description="Basic and acidic residues" evidence="18">
    <location>
        <begin position="3617"/>
        <end position="3631"/>
    </location>
</feature>
<dbReference type="SUPFAM" id="SSF46785">
    <property type="entry name" value="Winged helix' DNA-binding domain"/>
    <property type="match status" value="1"/>
</dbReference>
<comment type="similarity">
    <text evidence="3">Belongs to the SMC family. SMC6 subfamily.</text>
</comment>
<feature type="region of interest" description="Disordered" evidence="18">
    <location>
        <begin position="2889"/>
        <end position="2954"/>
    </location>
</feature>
<feature type="compositionally biased region" description="Polar residues" evidence="18">
    <location>
        <begin position="582"/>
        <end position="601"/>
    </location>
</feature>
<dbReference type="GO" id="GO:0003697">
    <property type="term" value="F:single-stranded DNA binding"/>
    <property type="evidence" value="ECO:0007669"/>
    <property type="project" value="TreeGrafter"/>
</dbReference>